<feature type="domain" description="VOC" evidence="1">
    <location>
        <begin position="9"/>
        <end position="136"/>
    </location>
</feature>
<dbReference type="InterPro" id="IPR037523">
    <property type="entry name" value="VOC_core"/>
</dbReference>
<keyword evidence="3" id="KW-1185">Reference proteome</keyword>
<gene>
    <name evidence="2" type="ORF">ACFPKY_19965</name>
</gene>
<accession>A0ABW0N624</accession>
<evidence type="ECO:0000313" key="2">
    <source>
        <dbReference type="EMBL" id="MFC5495394.1"/>
    </source>
</evidence>
<dbReference type="InterPro" id="IPR004360">
    <property type="entry name" value="Glyas_Fos-R_dOase_dom"/>
</dbReference>
<proteinExistence type="predicted"/>
<dbReference type="InterPro" id="IPR029068">
    <property type="entry name" value="Glyas_Bleomycin-R_OHBP_Dase"/>
</dbReference>
<dbReference type="RefSeq" id="WP_345181780.1">
    <property type="nucleotide sequence ID" value="NZ_BAABFQ010000009.1"/>
</dbReference>
<evidence type="ECO:0000259" key="1">
    <source>
        <dbReference type="PROSITE" id="PS51819"/>
    </source>
</evidence>
<dbReference type="PROSITE" id="PS51819">
    <property type="entry name" value="VOC"/>
    <property type="match status" value="1"/>
</dbReference>
<sequence>MSTSPASPAPTQLRLIIEAADFDEAATFFRDVLGMPEQPAFATTGDDRVAILHAGSATIEIASTQHVRNIDEIEGAPPATGPTLRLALEVADTGRAVEVATAAGSRLIAPPVETPFRSLNARVQGPAGWQVTFFQELEPLETRSRREGFHTDDTRPG</sequence>
<dbReference type="Pfam" id="PF00903">
    <property type="entry name" value="Glyoxalase"/>
    <property type="match status" value="1"/>
</dbReference>
<dbReference type="Proteomes" id="UP001595956">
    <property type="component" value="Unassembled WGS sequence"/>
</dbReference>
<dbReference type="EMBL" id="JBHSMD010000010">
    <property type="protein sequence ID" value="MFC5495394.1"/>
    <property type="molecule type" value="Genomic_DNA"/>
</dbReference>
<evidence type="ECO:0000313" key="3">
    <source>
        <dbReference type="Proteomes" id="UP001595956"/>
    </source>
</evidence>
<protein>
    <submittedName>
        <fullName evidence="2">VOC family protein</fullName>
    </submittedName>
</protein>
<dbReference type="Gene3D" id="3.10.180.10">
    <property type="entry name" value="2,3-Dihydroxybiphenyl 1,2-Dioxygenase, domain 1"/>
    <property type="match status" value="1"/>
</dbReference>
<name>A0ABW0N624_9ACTN</name>
<organism evidence="2 3">
    <name type="scientific">Nocardioides caricicola</name>
    <dbReference type="NCBI Taxonomy" id="634770"/>
    <lineage>
        <taxon>Bacteria</taxon>
        <taxon>Bacillati</taxon>
        <taxon>Actinomycetota</taxon>
        <taxon>Actinomycetes</taxon>
        <taxon>Propionibacteriales</taxon>
        <taxon>Nocardioidaceae</taxon>
        <taxon>Nocardioides</taxon>
    </lineage>
</organism>
<comment type="caution">
    <text evidence="2">The sequence shown here is derived from an EMBL/GenBank/DDBJ whole genome shotgun (WGS) entry which is preliminary data.</text>
</comment>
<dbReference type="SUPFAM" id="SSF54593">
    <property type="entry name" value="Glyoxalase/Bleomycin resistance protein/Dihydroxybiphenyl dioxygenase"/>
    <property type="match status" value="1"/>
</dbReference>
<reference evidence="3" key="1">
    <citation type="journal article" date="2019" name="Int. J. Syst. Evol. Microbiol.">
        <title>The Global Catalogue of Microorganisms (GCM) 10K type strain sequencing project: providing services to taxonomists for standard genome sequencing and annotation.</title>
        <authorList>
            <consortium name="The Broad Institute Genomics Platform"/>
            <consortium name="The Broad Institute Genome Sequencing Center for Infectious Disease"/>
            <person name="Wu L."/>
            <person name="Ma J."/>
        </authorList>
    </citation>
    <scope>NUCLEOTIDE SEQUENCE [LARGE SCALE GENOMIC DNA]</scope>
    <source>
        <strain evidence="3">KACC 13778</strain>
    </source>
</reference>